<comment type="caution">
    <text evidence="1">The sequence shown here is derived from an EMBL/GenBank/DDBJ whole genome shotgun (WGS) entry which is preliminary data.</text>
</comment>
<sequence>MFTPAGTTNVEVTYTAENTLGEEYKLDAADVGTSNTHAVKVISSDDTILSPSDVTVDGNNKLKIAKFKKAGTVKLTLLSTATGESSQITIEVQENAGSPYAVSLGKSTVDFAAGYTTPIYVDMPVVDKYGTAIAAKDIVAGDYTVTLDNGTLATVGVHTTADANQGKLVITPKSGAVKGATGVVTVTVNATGQKASLTLSAKDAAVPTAVVTKKNTSVATNMLTGATQTLSFDVHDQYSNIIGNTANYTVEYSTTDNTVVSVTDPTQQDGLASASAQINALKAGSATVKAQLKKDGVAIAEKSYTINVGANDSSKVTYSIGDIPVLFKNADVDADAGTAAGATAAEVDAVVDAGYGKEFKVTATDASGNVYTVPSSSIVSITTNNAGVAVKQGTDGKYYIVTDTVALGSPAADQKVNVVVTINANDTVKTITKEVTVSKDDRTAVSFAFKNEAASVANVDTAEDVDSLEISSADAYTTAIPNVYTWVKDQFGGYGLSADTVSIIPGKGITGNGNDTVTVNGSLTIADGSSDTIITADNAFRVVGIKGTQSDFINVTVKDAGVANVLAKPQWGADGTGALNAELTKMYDGTYGIFVGAGDSSVDFIPSKITAQVKTDNGFWQDPAANPYQVPVAIAKPALATGEPTKVTVNGTEVALDTVVKDANYSTTPYLIWLKENMAVGTYVYEVTFENGYVASYTVVVKAS</sequence>
<dbReference type="Proteomes" id="UP000019270">
    <property type="component" value="Unassembled WGS sequence"/>
</dbReference>
<evidence type="ECO:0000313" key="1">
    <source>
        <dbReference type="EMBL" id="EWG12025.1"/>
    </source>
</evidence>
<protein>
    <submittedName>
        <fullName evidence="1">S-layer protein</fullName>
    </submittedName>
</protein>
<reference evidence="2" key="1">
    <citation type="submission" date="2013-03" db="EMBL/GenBank/DDBJ databases">
        <title>Draft genome sequence of Bacillus firmus DS1.</title>
        <authorList>
            <person name="Peng D."/>
            <person name="Zhu L."/>
            <person name="Sun M."/>
        </authorList>
    </citation>
    <scope>NUCLEOTIDE SEQUENCE [LARGE SCALE GENOMIC DNA]</scope>
    <source>
        <strain evidence="2">DS1</strain>
    </source>
</reference>
<proteinExistence type="predicted"/>
<name>W7KX90_CYTFI</name>
<dbReference type="eggNOG" id="ENOG5033DJC">
    <property type="taxonomic scope" value="Bacteria"/>
</dbReference>
<evidence type="ECO:0000313" key="2">
    <source>
        <dbReference type="Proteomes" id="UP000019270"/>
    </source>
</evidence>
<organism evidence="1 2">
    <name type="scientific">Cytobacillus firmus DS1</name>
    <dbReference type="NCBI Taxonomy" id="1307436"/>
    <lineage>
        <taxon>Bacteria</taxon>
        <taxon>Bacillati</taxon>
        <taxon>Bacillota</taxon>
        <taxon>Bacilli</taxon>
        <taxon>Bacillales</taxon>
        <taxon>Bacillaceae</taxon>
        <taxon>Cytobacillus</taxon>
    </lineage>
</organism>
<dbReference type="AlphaFoldDB" id="W7KX90"/>
<dbReference type="RefSeq" id="WP_035327641.1">
    <property type="nucleotide sequence ID" value="NZ_APVL01000003.1"/>
</dbReference>
<dbReference type="PATRIC" id="fig|1307436.3.peg.961"/>
<gene>
    <name evidence="1" type="ORF">PBF_04498</name>
</gene>
<reference evidence="1 2" key="2">
    <citation type="journal article" date="2016" name="Sci. Rep.">
        <title>A novel serine protease, Sep1, from Bacillus firmus DS-1 has nematicidal activity and degrades multiple intestinal-associated nematode proteins.</title>
        <authorList>
            <person name="Geng C."/>
            <person name="Nie X."/>
            <person name="Tang Z."/>
            <person name="Zhang Y."/>
            <person name="Lin J."/>
            <person name="Sun M."/>
            <person name="Peng D."/>
        </authorList>
    </citation>
    <scope>NUCLEOTIDE SEQUENCE [LARGE SCALE GENOMIC DNA]</scope>
    <source>
        <strain evidence="1 2">DS1</strain>
    </source>
</reference>
<dbReference type="EMBL" id="APVL01000003">
    <property type="protein sequence ID" value="EWG12025.1"/>
    <property type="molecule type" value="Genomic_DNA"/>
</dbReference>
<accession>W7KX90</accession>